<evidence type="ECO:0000256" key="1">
    <source>
        <dbReference type="SAM" id="MobiDB-lite"/>
    </source>
</evidence>
<proteinExistence type="predicted"/>
<feature type="region of interest" description="Disordered" evidence="1">
    <location>
        <begin position="35"/>
        <end position="86"/>
    </location>
</feature>
<dbReference type="AlphaFoldDB" id="A0A9X2EK15"/>
<feature type="signal peptide" evidence="2">
    <location>
        <begin position="1"/>
        <end position="23"/>
    </location>
</feature>
<reference evidence="3" key="1">
    <citation type="submission" date="2022-06" db="EMBL/GenBank/DDBJ databases">
        <title>Sphingomicrobium sedimins sp. nov., a marine bacterium isolated from tidal flat.</title>
        <authorList>
            <person name="Kim C.-H."/>
            <person name="Yoo Y."/>
            <person name="Kim J.-J."/>
        </authorList>
    </citation>
    <scope>NUCLEOTIDE SEQUENCE</scope>
    <source>
        <strain evidence="3">GRR-S6-50</strain>
    </source>
</reference>
<dbReference type="EMBL" id="JAMSHT010000001">
    <property type="protein sequence ID" value="MCM8557029.1"/>
    <property type="molecule type" value="Genomic_DNA"/>
</dbReference>
<evidence type="ECO:0000313" key="4">
    <source>
        <dbReference type="Proteomes" id="UP001155128"/>
    </source>
</evidence>
<name>A0A9X2EK15_9SPHN</name>
<comment type="caution">
    <text evidence="3">The sequence shown here is derived from an EMBL/GenBank/DDBJ whole genome shotgun (WGS) entry which is preliminary data.</text>
</comment>
<evidence type="ECO:0000256" key="2">
    <source>
        <dbReference type="SAM" id="SignalP"/>
    </source>
</evidence>
<organism evidence="3 4">
    <name type="scientific">Sphingomicrobium sediminis</name>
    <dbReference type="NCBI Taxonomy" id="2950949"/>
    <lineage>
        <taxon>Bacteria</taxon>
        <taxon>Pseudomonadati</taxon>
        <taxon>Pseudomonadota</taxon>
        <taxon>Alphaproteobacteria</taxon>
        <taxon>Sphingomonadales</taxon>
        <taxon>Sphingomonadaceae</taxon>
        <taxon>Sphingomicrobium</taxon>
    </lineage>
</organism>
<evidence type="ECO:0000313" key="3">
    <source>
        <dbReference type="EMBL" id="MCM8557029.1"/>
    </source>
</evidence>
<dbReference type="RefSeq" id="WP_252112737.1">
    <property type="nucleotide sequence ID" value="NZ_JAMSHT010000001.1"/>
</dbReference>
<keyword evidence="4" id="KW-1185">Reference proteome</keyword>
<feature type="chain" id="PRO_5040886956" evidence="2">
    <location>
        <begin position="24"/>
        <end position="294"/>
    </location>
</feature>
<feature type="compositionally biased region" description="Pro residues" evidence="1">
    <location>
        <begin position="46"/>
        <end position="61"/>
    </location>
</feature>
<keyword evidence="2" id="KW-0732">Signal</keyword>
<dbReference type="Proteomes" id="UP001155128">
    <property type="component" value="Unassembled WGS sequence"/>
</dbReference>
<accession>A0A9X2EK15</accession>
<gene>
    <name evidence="3" type="ORF">NDO55_04250</name>
</gene>
<protein>
    <submittedName>
        <fullName evidence="3">Uncharacterized protein</fullName>
    </submittedName>
</protein>
<sequence>MKEFTAAALFGMVSATMATSAFAYADGKDVELAVERQSASAFNQPTPTPTPTPTPPPPPERPIGNPGGGFEPPCTGDNCPGYSDRRPNAETFEREFYLRQMEAAMGTPANRIKMWQEAQRVAQCLHRRAGEETDQLVGGAMLEDEKFERLANGLARRHRSCVTDESATVPGEVLNAALMELLVLNGMDTMRFGLGSVPVAQAQAFIEGDGEVDVDAIGRCVAILSPARSLGVLESEPGTDAELQALNSLYRSAQSCGLEESPEDIDPIFQRVAVAGGLYYWGTNRYGTVEVEDE</sequence>